<keyword evidence="2" id="KW-0812">Transmembrane</keyword>
<evidence type="ECO:0000313" key="3">
    <source>
        <dbReference type="EMBL" id="TKC12753.1"/>
    </source>
</evidence>
<protein>
    <submittedName>
        <fullName evidence="3">Uncharacterized protein</fullName>
    </submittedName>
</protein>
<gene>
    <name evidence="3" type="ORF">FA048_03800</name>
</gene>
<reference evidence="3 4" key="1">
    <citation type="submission" date="2019-04" db="EMBL/GenBank/DDBJ databases">
        <title>Pedobacter sp. RP-3-22 sp. nov., isolated from Arctic soil.</title>
        <authorList>
            <person name="Dahal R.H."/>
            <person name="Kim D.-U."/>
        </authorList>
    </citation>
    <scope>NUCLEOTIDE SEQUENCE [LARGE SCALE GENOMIC DNA]</scope>
    <source>
        <strain evidence="3 4">RP-3-22</strain>
    </source>
</reference>
<feature type="transmembrane region" description="Helical" evidence="2">
    <location>
        <begin position="236"/>
        <end position="254"/>
    </location>
</feature>
<dbReference type="EMBL" id="SWBR01000001">
    <property type="protein sequence ID" value="TKC12753.1"/>
    <property type="molecule type" value="Genomic_DNA"/>
</dbReference>
<evidence type="ECO:0000256" key="1">
    <source>
        <dbReference type="SAM" id="MobiDB-lite"/>
    </source>
</evidence>
<evidence type="ECO:0000256" key="2">
    <source>
        <dbReference type="SAM" id="Phobius"/>
    </source>
</evidence>
<feature type="compositionally biased region" description="Polar residues" evidence="1">
    <location>
        <begin position="162"/>
        <end position="172"/>
    </location>
</feature>
<dbReference type="RefSeq" id="WP_136838877.1">
    <property type="nucleotide sequence ID" value="NZ_SWBR01000001.1"/>
</dbReference>
<name>A0A4U1CV99_9SPHI</name>
<sequence>MPEDYRKVVFEAYEKRKLEGKLSSNLLDATPGNLREECLIVCRERYTPQDHEILRLFFSNGDKEKGYLNILENTAAETFKQMSNVLRGGVKKPGIKYFELLAWLMDFHPKTSTAYYKSFYEVPKVKDASVIEENLETNHVNGEVEEVFSKPDKAIAIEKNETGPSALNQPQEITDDEKDKPTTPVIILFGDSEVKGAELENPKDLSNIDVSLGNLNPPSQHSEETPGKQSLSNKNIIVTGIIVLFIGLSTFLFWQDKEDRETITKDEKCMFWTGDHYEATLCNQKTNAPKIDLNIQTLNGLKKITQPDTLTQNSLGKVWYATINNKKEFFTDSGMHPVDTVKRLKPLTPYILTNYVSYYRYLLTILIWSICIIISIVILVVALVYQKRRYRIRLGSKMNEKGYDQPVN</sequence>
<organism evidence="3 4">
    <name type="scientific">Pedobacter polaris</name>
    <dbReference type="NCBI Taxonomy" id="2571273"/>
    <lineage>
        <taxon>Bacteria</taxon>
        <taxon>Pseudomonadati</taxon>
        <taxon>Bacteroidota</taxon>
        <taxon>Sphingobacteriia</taxon>
        <taxon>Sphingobacteriales</taxon>
        <taxon>Sphingobacteriaceae</taxon>
        <taxon>Pedobacter</taxon>
    </lineage>
</organism>
<comment type="caution">
    <text evidence="3">The sequence shown here is derived from an EMBL/GenBank/DDBJ whole genome shotgun (WGS) entry which is preliminary data.</text>
</comment>
<keyword evidence="4" id="KW-1185">Reference proteome</keyword>
<dbReference type="OrthoDB" id="1340494at2"/>
<keyword evidence="2" id="KW-1133">Transmembrane helix</keyword>
<accession>A0A4U1CV99</accession>
<dbReference type="Proteomes" id="UP000309488">
    <property type="component" value="Unassembled WGS sequence"/>
</dbReference>
<keyword evidence="2" id="KW-0472">Membrane</keyword>
<dbReference type="AlphaFoldDB" id="A0A4U1CV99"/>
<proteinExistence type="predicted"/>
<evidence type="ECO:0000313" key="4">
    <source>
        <dbReference type="Proteomes" id="UP000309488"/>
    </source>
</evidence>
<feature type="transmembrane region" description="Helical" evidence="2">
    <location>
        <begin position="358"/>
        <end position="385"/>
    </location>
</feature>
<feature type="region of interest" description="Disordered" evidence="1">
    <location>
        <begin position="160"/>
        <end position="180"/>
    </location>
</feature>